<dbReference type="InterPro" id="IPR018484">
    <property type="entry name" value="FGGY_N"/>
</dbReference>
<evidence type="ECO:0000313" key="8">
    <source>
        <dbReference type="Proteomes" id="UP000584374"/>
    </source>
</evidence>
<keyword evidence="3" id="KW-0808">Transferase</keyword>
<dbReference type="Proteomes" id="UP000584374">
    <property type="component" value="Unassembled WGS sequence"/>
</dbReference>
<feature type="domain" description="Carbohydrate kinase FGGY C-terminal" evidence="6">
    <location>
        <begin position="247"/>
        <end position="421"/>
    </location>
</feature>
<dbReference type="EMBL" id="JACHIW010000001">
    <property type="protein sequence ID" value="MBB5157753.1"/>
    <property type="molecule type" value="Genomic_DNA"/>
</dbReference>
<reference evidence="7 8" key="1">
    <citation type="submission" date="2020-08" db="EMBL/GenBank/DDBJ databases">
        <title>Sequencing the genomes of 1000 actinobacteria strains.</title>
        <authorList>
            <person name="Klenk H.-P."/>
        </authorList>
    </citation>
    <scope>NUCLEOTIDE SEQUENCE [LARGE SCALE GENOMIC DNA]</scope>
    <source>
        <strain evidence="7 8">DSM 45584</strain>
    </source>
</reference>
<dbReference type="GO" id="GO:0016301">
    <property type="term" value="F:kinase activity"/>
    <property type="evidence" value="ECO:0007669"/>
    <property type="project" value="UniProtKB-KW"/>
</dbReference>
<dbReference type="InterPro" id="IPR043129">
    <property type="entry name" value="ATPase_NBD"/>
</dbReference>
<protein>
    <submittedName>
        <fullName evidence="7">Sugar (Pentulose or hexulose) kinase</fullName>
    </submittedName>
</protein>
<sequence length="472" mass="48122">MSAHVIAVDVGTSAVRAALVHADGHIVSASHLPRASSLGGETFEAESLHKEVLAALAGLADHPVPSALAIAAHIGTVAVAADVEPVDLGGGWADSRGTHQLSAIDHATAQQILRASGRPALTGGALAYLLGLDPGHAVRVGTVLSPKDYLVARLTGRLATDTINAAYTLAADVRRRSWNISALEQLGLEPSLFPPQVEPVSVVGELTAGAAAATGLPVGLPVVAGGPDGSVGIGLLLGTDQDLIADVAGTTDVVGRLLPRAAEAPDGAVLNPSVLPGRFVVGGATGLTGGAVARWRSLVGSVEDARLAEIPPGANGLTVIPTMTGSRFPRWRPGSRGAVLGQRPEHEAAHLLRAAQEAATFTVREGLDLLDPSGRLPVALAGGSARSAHVAQLRADALARPLLVSSEPDVTLLGAASLAFAGSGEATDPDELRSRLLGGVREIEPDAARSARYAELYSAWLRTRDTIDEAQD</sequence>
<organism evidence="7 8">
    <name type="scientific">Saccharopolyspora phatthalungensis</name>
    <dbReference type="NCBI Taxonomy" id="664693"/>
    <lineage>
        <taxon>Bacteria</taxon>
        <taxon>Bacillati</taxon>
        <taxon>Actinomycetota</taxon>
        <taxon>Actinomycetes</taxon>
        <taxon>Pseudonocardiales</taxon>
        <taxon>Pseudonocardiaceae</taxon>
        <taxon>Saccharopolyspora</taxon>
    </lineage>
</organism>
<name>A0A840QJA0_9PSEU</name>
<comment type="caution">
    <text evidence="7">The sequence shown here is derived from an EMBL/GenBank/DDBJ whole genome shotgun (WGS) entry which is preliminary data.</text>
</comment>
<feature type="domain" description="Carbohydrate kinase FGGY N-terminal" evidence="5">
    <location>
        <begin position="5"/>
        <end position="232"/>
    </location>
</feature>
<proteinExistence type="inferred from homology"/>
<evidence type="ECO:0000313" key="7">
    <source>
        <dbReference type="EMBL" id="MBB5157753.1"/>
    </source>
</evidence>
<dbReference type="Pfam" id="PF00370">
    <property type="entry name" value="FGGY_N"/>
    <property type="match status" value="1"/>
</dbReference>
<dbReference type="Pfam" id="PF02782">
    <property type="entry name" value="FGGY_C"/>
    <property type="match status" value="1"/>
</dbReference>
<keyword evidence="8" id="KW-1185">Reference proteome</keyword>
<evidence type="ECO:0000256" key="2">
    <source>
        <dbReference type="ARBA" id="ARBA00022629"/>
    </source>
</evidence>
<dbReference type="Gene3D" id="3.30.420.40">
    <property type="match status" value="2"/>
</dbReference>
<evidence type="ECO:0000256" key="1">
    <source>
        <dbReference type="ARBA" id="ARBA00009156"/>
    </source>
</evidence>
<dbReference type="InterPro" id="IPR018485">
    <property type="entry name" value="FGGY_C"/>
</dbReference>
<evidence type="ECO:0000259" key="6">
    <source>
        <dbReference type="Pfam" id="PF02782"/>
    </source>
</evidence>
<dbReference type="RefSeq" id="WP_184728616.1">
    <property type="nucleotide sequence ID" value="NZ_JACHIW010000001.1"/>
</dbReference>
<dbReference type="PIRSF" id="PIRSF000538">
    <property type="entry name" value="GlpK"/>
    <property type="match status" value="1"/>
</dbReference>
<comment type="similarity">
    <text evidence="1">Belongs to the FGGY kinase family.</text>
</comment>
<dbReference type="InterPro" id="IPR050406">
    <property type="entry name" value="FGGY_Carb_Kinase"/>
</dbReference>
<evidence type="ECO:0000256" key="4">
    <source>
        <dbReference type="ARBA" id="ARBA00022777"/>
    </source>
</evidence>
<dbReference type="PANTHER" id="PTHR43095:SF5">
    <property type="entry name" value="XYLULOSE KINASE"/>
    <property type="match status" value="1"/>
</dbReference>
<evidence type="ECO:0000259" key="5">
    <source>
        <dbReference type="Pfam" id="PF00370"/>
    </source>
</evidence>
<accession>A0A840QJA0</accession>
<keyword evidence="4 7" id="KW-0418">Kinase</keyword>
<dbReference type="InterPro" id="IPR000577">
    <property type="entry name" value="Carb_kinase_FGGY"/>
</dbReference>
<dbReference type="SUPFAM" id="SSF53067">
    <property type="entry name" value="Actin-like ATPase domain"/>
    <property type="match status" value="2"/>
</dbReference>
<dbReference type="AlphaFoldDB" id="A0A840QJA0"/>
<gene>
    <name evidence="7" type="ORF">BJ970_005287</name>
</gene>
<dbReference type="GO" id="GO:0042732">
    <property type="term" value="P:D-xylose metabolic process"/>
    <property type="evidence" value="ECO:0007669"/>
    <property type="project" value="UniProtKB-KW"/>
</dbReference>
<keyword evidence="2" id="KW-0119">Carbohydrate metabolism</keyword>
<evidence type="ECO:0000256" key="3">
    <source>
        <dbReference type="ARBA" id="ARBA00022679"/>
    </source>
</evidence>
<dbReference type="PANTHER" id="PTHR43095">
    <property type="entry name" value="SUGAR KINASE"/>
    <property type="match status" value="1"/>
</dbReference>
<keyword evidence="2" id="KW-0859">Xylose metabolism</keyword>